<feature type="domain" description="F-box" evidence="1">
    <location>
        <begin position="30"/>
        <end position="76"/>
    </location>
</feature>
<evidence type="ECO:0000259" key="1">
    <source>
        <dbReference type="PROSITE" id="PS50181"/>
    </source>
</evidence>
<name>A0A9P5XE14_9AGAR</name>
<proteinExistence type="predicted"/>
<dbReference type="SMART" id="SM00256">
    <property type="entry name" value="FBOX"/>
    <property type="match status" value="1"/>
</dbReference>
<evidence type="ECO:0000313" key="3">
    <source>
        <dbReference type="Proteomes" id="UP000807342"/>
    </source>
</evidence>
<dbReference type="EMBL" id="MU151144">
    <property type="protein sequence ID" value="KAF9448980.1"/>
    <property type="molecule type" value="Genomic_DNA"/>
</dbReference>
<protein>
    <recommendedName>
        <fullName evidence="1">F-box domain-containing protein</fullName>
    </recommendedName>
</protein>
<sequence>MVLDFLLSFSAWDILRIIYAFLRRLVHRQPLSIHDLPLELLSDIASYLDFTDVLSISQATKRLREATKARVVWHALAKEYSARHFYNVRPENGTIDTLTTNDLRNWISPRLILDEMWKKDTIPPPRARLLNVPRPMDCWELLPGGRWLITGHREGGVNFYDLNMENPVCQSLFQPSSMKGIRFIATSIDRGAPVLEFTIAISYSGTAGPLQRDPAKNPHGLLGGIHVGKAKLTGAGSSATLTARSATSIPLIRPHTHVWTLTISGELIARSTSTEEKNWIEIFQWTKCTPTELVAASIWVRLPTKFGYIYLVGENRVLCMTPFIEMYRIPPLSRLQVGRDLSAGDGNDEDIAQSIWKYSGRNLVGTIPSFSFDGTCHRLVIQDGYDIVGISIPPSFEDKPCVVFRMRMDVYRHRSIGLYKGCTLFEDMCNVRFGYGWQGDGGTNFVHGKDDRQCRTPKIFFDEETGRCISEKDLGCIRVVDFLSRKQ</sequence>
<comment type="caution">
    <text evidence="2">The sequence shown here is derived from an EMBL/GenBank/DDBJ whole genome shotgun (WGS) entry which is preliminary data.</text>
</comment>
<gene>
    <name evidence="2" type="ORF">P691DRAFT_775007</name>
</gene>
<keyword evidence="3" id="KW-1185">Reference proteome</keyword>
<dbReference type="Gene3D" id="1.20.1280.50">
    <property type="match status" value="1"/>
</dbReference>
<evidence type="ECO:0000313" key="2">
    <source>
        <dbReference type="EMBL" id="KAF9448980.1"/>
    </source>
</evidence>
<dbReference type="OrthoDB" id="3068592at2759"/>
<dbReference type="InterPro" id="IPR036047">
    <property type="entry name" value="F-box-like_dom_sf"/>
</dbReference>
<dbReference type="Pfam" id="PF12937">
    <property type="entry name" value="F-box-like"/>
    <property type="match status" value="1"/>
</dbReference>
<reference evidence="2" key="1">
    <citation type="submission" date="2020-11" db="EMBL/GenBank/DDBJ databases">
        <authorList>
            <consortium name="DOE Joint Genome Institute"/>
            <person name="Ahrendt S."/>
            <person name="Riley R."/>
            <person name="Andreopoulos W."/>
            <person name="Labutti K."/>
            <person name="Pangilinan J."/>
            <person name="Ruiz-Duenas F.J."/>
            <person name="Barrasa J.M."/>
            <person name="Sanchez-Garcia M."/>
            <person name="Camarero S."/>
            <person name="Miyauchi S."/>
            <person name="Serrano A."/>
            <person name="Linde D."/>
            <person name="Babiker R."/>
            <person name="Drula E."/>
            <person name="Ayuso-Fernandez I."/>
            <person name="Pacheco R."/>
            <person name="Padilla G."/>
            <person name="Ferreira P."/>
            <person name="Barriuso J."/>
            <person name="Kellner H."/>
            <person name="Castanera R."/>
            <person name="Alfaro M."/>
            <person name="Ramirez L."/>
            <person name="Pisabarro A.G."/>
            <person name="Kuo A."/>
            <person name="Tritt A."/>
            <person name="Lipzen A."/>
            <person name="He G."/>
            <person name="Yan M."/>
            <person name="Ng V."/>
            <person name="Cullen D."/>
            <person name="Martin F."/>
            <person name="Rosso M.-N."/>
            <person name="Henrissat B."/>
            <person name="Hibbett D."/>
            <person name="Martinez A.T."/>
            <person name="Grigoriev I.V."/>
        </authorList>
    </citation>
    <scope>NUCLEOTIDE SEQUENCE</scope>
    <source>
        <strain evidence="2">MF-IS2</strain>
    </source>
</reference>
<dbReference type="Proteomes" id="UP000807342">
    <property type="component" value="Unassembled WGS sequence"/>
</dbReference>
<dbReference type="AlphaFoldDB" id="A0A9P5XE14"/>
<dbReference type="SUPFAM" id="SSF81383">
    <property type="entry name" value="F-box domain"/>
    <property type="match status" value="1"/>
</dbReference>
<accession>A0A9P5XE14</accession>
<organism evidence="2 3">
    <name type="scientific">Macrolepiota fuliginosa MF-IS2</name>
    <dbReference type="NCBI Taxonomy" id="1400762"/>
    <lineage>
        <taxon>Eukaryota</taxon>
        <taxon>Fungi</taxon>
        <taxon>Dikarya</taxon>
        <taxon>Basidiomycota</taxon>
        <taxon>Agaricomycotina</taxon>
        <taxon>Agaricomycetes</taxon>
        <taxon>Agaricomycetidae</taxon>
        <taxon>Agaricales</taxon>
        <taxon>Agaricineae</taxon>
        <taxon>Agaricaceae</taxon>
        <taxon>Macrolepiota</taxon>
    </lineage>
</organism>
<dbReference type="PROSITE" id="PS50181">
    <property type="entry name" value="FBOX"/>
    <property type="match status" value="1"/>
</dbReference>
<dbReference type="InterPro" id="IPR001810">
    <property type="entry name" value="F-box_dom"/>
</dbReference>